<dbReference type="InterPro" id="IPR029058">
    <property type="entry name" value="AB_hydrolase_fold"/>
</dbReference>
<reference evidence="3 4" key="1">
    <citation type="submission" date="2020-04" db="EMBL/GenBank/DDBJ databases">
        <title>Perkinsus olseni comparative genomics.</title>
        <authorList>
            <person name="Bogema D.R."/>
        </authorList>
    </citation>
    <scope>NUCLEOTIDE SEQUENCE [LARGE SCALE GENOMIC DNA]</scope>
    <source>
        <strain evidence="3">ATCC PRA-179</strain>
    </source>
</reference>
<evidence type="ECO:0000259" key="2">
    <source>
        <dbReference type="Pfam" id="PF12697"/>
    </source>
</evidence>
<dbReference type="InterPro" id="IPR000073">
    <property type="entry name" value="AB_hydrolase_1"/>
</dbReference>
<dbReference type="PANTHER" id="PTHR43433:SF5">
    <property type="entry name" value="AB HYDROLASE-1 DOMAIN-CONTAINING PROTEIN"/>
    <property type="match status" value="1"/>
</dbReference>
<organism evidence="3 4">
    <name type="scientific">Perkinsus olseni</name>
    <name type="common">Perkinsus atlanticus</name>
    <dbReference type="NCBI Taxonomy" id="32597"/>
    <lineage>
        <taxon>Eukaryota</taxon>
        <taxon>Sar</taxon>
        <taxon>Alveolata</taxon>
        <taxon>Perkinsozoa</taxon>
        <taxon>Perkinsea</taxon>
        <taxon>Perkinsida</taxon>
        <taxon>Perkinsidae</taxon>
        <taxon>Perkinsus</taxon>
    </lineage>
</organism>
<dbReference type="PANTHER" id="PTHR43433">
    <property type="entry name" value="HYDROLASE, ALPHA/BETA FOLD FAMILY PROTEIN"/>
    <property type="match status" value="1"/>
</dbReference>
<proteinExistence type="predicted"/>
<sequence>MSGTFIAVIIIAINFNCVYYVLQFYHQNVGVSVALRMTIFNHDNSNSSGYQATCVAGRAGWLQSGSEEKIYGSESTIGVPRRVQLAVKKARGGITADALEQRQRTAMRLQRGVPAHRAERESSVERTRQHLLGKTLALGIRSVGSTLLGSTHPWRRHEDTALGVARTHMKIHPTITRCASYSFGKADRYLLQSKEEETDSLRYRNRAAPAPSEYFASFPPSGADAFGPQAKLQWRDVLSSSTNPCGFDSTKVPSSAKFSFPRTRRPDGHLIYYRVVEPADASMMPGKGNIVMIMGLAMSHVCWAPQTAFLSSIGYKVLLIDNRGVGFSTPERFSMRPHTISSMARDALACIQECGMSEVHLFGVSMGGMISQRLALMVAVGYAALRIKSLVLITTHCRSSLSTMPSLAAMADLISIIATRGGGPLKDPATGEINADHPMLRLLFPKKWRHENREKIVEAFARVDREELPPDISSEHKKVPLTSPADALKQIIGLLNHSVGEAGIEKFHKTLRMPMLIIYGGKDKLVPPESSRRIARRAVPELTTVVELPESGHALMLQCEEELHAILEEHFRKIDDCFVADVSRL</sequence>
<accession>A0A7J6LBG4</accession>
<keyword evidence="1" id="KW-0812">Transmembrane</keyword>
<dbReference type="InterPro" id="IPR050471">
    <property type="entry name" value="AB_hydrolase"/>
</dbReference>
<comment type="caution">
    <text evidence="3">The sequence shown here is derived from an EMBL/GenBank/DDBJ whole genome shotgun (WGS) entry which is preliminary data.</text>
</comment>
<feature type="domain" description="AB hydrolase-1" evidence="2">
    <location>
        <begin position="295"/>
        <end position="562"/>
    </location>
</feature>
<keyword evidence="1" id="KW-1133">Transmembrane helix</keyword>
<evidence type="ECO:0000313" key="4">
    <source>
        <dbReference type="Proteomes" id="UP000570595"/>
    </source>
</evidence>
<dbReference type="SUPFAM" id="SSF53474">
    <property type="entry name" value="alpha/beta-Hydrolases"/>
    <property type="match status" value="1"/>
</dbReference>
<dbReference type="EMBL" id="JABAHT010000402">
    <property type="protein sequence ID" value="KAF4656539.1"/>
    <property type="molecule type" value="Genomic_DNA"/>
</dbReference>
<gene>
    <name evidence="3" type="ORF">FOZ61_006903</name>
</gene>
<keyword evidence="1" id="KW-0472">Membrane</keyword>
<dbReference type="OrthoDB" id="411956at2759"/>
<dbReference type="AlphaFoldDB" id="A0A7J6LBG4"/>
<dbReference type="Proteomes" id="UP000570595">
    <property type="component" value="Unassembled WGS sequence"/>
</dbReference>
<evidence type="ECO:0000313" key="3">
    <source>
        <dbReference type="EMBL" id="KAF4656539.1"/>
    </source>
</evidence>
<name>A0A7J6LBG4_PEROL</name>
<dbReference type="Pfam" id="PF12697">
    <property type="entry name" value="Abhydrolase_6"/>
    <property type="match status" value="1"/>
</dbReference>
<protein>
    <recommendedName>
        <fullName evidence="2">AB hydrolase-1 domain-containing protein</fullName>
    </recommendedName>
</protein>
<evidence type="ECO:0000256" key="1">
    <source>
        <dbReference type="SAM" id="Phobius"/>
    </source>
</evidence>
<feature type="transmembrane region" description="Helical" evidence="1">
    <location>
        <begin position="6"/>
        <end position="22"/>
    </location>
</feature>
<dbReference type="Gene3D" id="3.40.50.1820">
    <property type="entry name" value="alpha/beta hydrolase"/>
    <property type="match status" value="1"/>
</dbReference>